<protein>
    <recommendedName>
        <fullName evidence="4">Secreted protein</fullName>
    </recommendedName>
</protein>
<keyword evidence="1" id="KW-0732">Signal</keyword>
<dbReference type="InterPro" id="IPR000408">
    <property type="entry name" value="Reg_chr_condens"/>
</dbReference>
<accession>A0A9P8XY50</accession>
<feature type="chain" id="PRO_5040459918" description="Secreted protein" evidence="1">
    <location>
        <begin position="17"/>
        <end position="102"/>
    </location>
</feature>
<reference evidence="2" key="1">
    <citation type="journal article" date="2021" name="Nat. Commun.">
        <title>Genetic determinants of endophytism in the Arabidopsis root mycobiome.</title>
        <authorList>
            <person name="Mesny F."/>
            <person name="Miyauchi S."/>
            <person name="Thiergart T."/>
            <person name="Pickel B."/>
            <person name="Atanasova L."/>
            <person name="Karlsson M."/>
            <person name="Huettel B."/>
            <person name="Barry K.W."/>
            <person name="Haridas S."/>
            <person name="Chen C."/>
            <person name="Bauer D."/>
            <person name="Andreopoulos W."/>
            <person name="Pangilinan J."/>
            <person name="LaButti K."/>
            <person name="Riley R."/>
            <person name="Lipzen A."/>
            <person name="Clum A."/>
            <person name="Drula E."/>
            <person name="Henrissat B."/>
            <person name="Kohler A."/>
            <person name="Grigoriev I.V."/>
            <person name="Martin F.M."/>
            <person name="Hacquard S."/>
        </authorList>
    </citation>
    <scope>NUCLEOTIDE SEQUENCE</scope>
    <source>
        <strain evidence="2">MPI-CAGE-CH-0230</strain>
    </source>
</reference>
<evidence type="ECO:0000313" key="2">
    <source>
        <dbReference type="EMBL" id="KAH7024963.1"/>
    </source>
</evidence>
<dbReference type="GeneID" id="70184639"/>
<dbReference type="Proteomes" id="UP000756346">
    <property type="component" value="Unassembled WGS sequence"/>
</dbReference>
<dbReference type="PROSITE" id="PS00626">
    <property type="entry name" value="RCC1_2"/>
    <property type="match status" value="1"/>
</dbReference>
<gene>
    <name evidence="2" type="ORF">B0I36DRAFT_332308</name>
</gene>
<dbReference type="EMBL" id="JAGTJQ010000009">
    <property type="protein sequence ID" value="KAH7024963.1"/>
    <property type="molecule type" value="Genomic_DNA"/>
</dbReference>
<sequence>MLSLFALGHVPSVCLCLARMSSWDCLSTSEASRPPVLRAQTTQKSRAQMWRWLEVSSATQPRPSLSFGCGCHHTVLLDQAGTYFHVQRSFEIVLPAIRGHVF</sequence>
<evidence type="ECO:0008006" key="4">
    <source>
        <dbReference type="Google" id="ProtNLM"/>
    </source>
</evidence>
<feature type="signal peptide" evidence="1">
    <location>
        <begin position="1"/>
        <end position="16"/>
    </location>
</feature>
<dbReference type="RefSeq" id="XP_046008511.1">
    <property type="nucleotide sequence ID" value="XM_046155093.1"/>
</dbReference>
<name>A0A9P8XY50_9PEZI</name>
<evidence type="ECO:0000256" key="1">
    <source>
        <dbReference type="SAM" id="SignalP"/>
    </source>
</evidence>
<dbReference type="AlphaFoldDB" id="A0A9P8XY50"/>
<evidence type="ECO:0000313" key="3">
    <source>
        <dbReference type="Proteomes" id="UP000756346"/>
    </source>
</evidence>
<keyword evidence="3" id="KW-1185">Reference proteome</keyword>
<comment type="caution">
    <text evidence="2">The sequence shown here is derived from an EMBL/GenBank/DDBJ whole genome shotgun (WGS) entry which is preliminary data.</text>
</comment>
<proteinExistence type="predicted"/>
<organism evidence="2 3">
    <name type="scientific">Microdochium trichocladiopsis</name>
    <dbReference type="NCBI Taxonomy" id="1682393"/>
    <lineage>
        <taxon>Eukaryota</taxon>
        <taxon>Fungi</taxon>
        <taxon>Dikarya</taxon>
        <taxon>Ascomycota</taxon>
        <taxon>Pezizomycotina</taxon>
        <taxon>Sordariomycetes</taxon>
        <taxon>Xylariomycetidae</taxon>
        <taxon>Xylariales</taxon>
        <taxon>Microdochiaceae</taxon>
        <taxon>Microdochium</taxon>
    </lineage>
</organism>